<dbReference type="EMBL" id="KZ451885">
    <property type="protein sequence ID" value="PKA66780.1"/>
    <property type="molecule type" value="Genomic_DNA"/>
</dbReference>
<feature type="region of interest" description="Disordered" evidence="1">
    <location>
        <begin position="104"/>
        <end position="146"/>
    </location>
</feature>
<evidence type="ECO:0000256" key="2">
    <source>
        <dbReference type="SAM" id="Phobius"/>
    </source>
</evidence>
<protein>
    <submittedName>
        <fullName evidence="3">Uncharacterized protein</fullName>
    </submittedName>
</protein>
<name>A0A2I0BG42_9ASPA</name>
<dbReference type="OrthoDB" id="784693at2759"/>
<dbReference type="PANTHER" id="PTHR34964">
    <property type="entry name" value="MEMBRANE LIPOPROTEIN-RELATED"/>
    <property type="match status" value="1"/>
</dbReference>
<evidence type="ECO:0000313" key="3">
    <source>
        <dbReference type="EMBL" id="PKA66780.1"/>
    </source>
</evidence>
<dbReference type="Proteomes" id="UP000236161">
    <property type="component" value="Unassembled WGS sequence"/>
</dbReference>
<feature type="transmembrane region" description="Helical" evidence="2">
    <location>
        <begin position="12"/>
        <end position="37"/>
    </location>
</feature>
<feature type="transmembrane region" description="Helical" evidence="2">
    <location>
        <begin position="43"/>
        <end position="64"/>
    </location>
</feature>
<evidence type="ECO:0000256" key="1">
    <source>
        <dbReference type="SAM" id="MobiDB-lite"/>
    </source>
</evidence>
<feature type="compositionally biased region" description="Gly residues" evidence="1">
    <location>
        <begin position="111"/>
        <end position="123"/>
    </location>
</feature>
<keyword evidence="4" id="KW-1185">Reference proteome</keyword>
<keyword evidence="2" id="KW-0812">Transmembrane</keyword>
<dbReference type="STRING" id="1088818.A0A2I0BG42"/>
<dbReference type="PANTHER" id="PTHR34964:SF1">
    <property type="entry name" value="MEMBRANE LIPOPROTEIN"/>
    <property type="match status" value="1"/>
</dbReference>
<dbReference type="AlphaFoldDB" id="A0A2I0BG42"/>
<gene>
    <name evidence="3" type="ORF">AXF42_Ash003436</name>
</gene>
<sequence>MPPPEGKAGDACVWFITCLFFLVILAGGAFLVLYVTLPESEETAWLPVAGMILVAIPWLFWLMTCMYRTIPWRKPDGGAAAMDSQEESPGGARRVRFGVATVIGPEDGDSSAGGVGAGCGDGGSNTTESSSLRSHESEVPLAFSMS</sequence>
<keyword evidence="2" id="KW-0472">Membrane</keyword>
<evidence type="ECO:0000313" key="4">
    <source>
        <dbReference type="Proteomes" id="UP000236161"/>
    </source>
</evidence>
<keyword evidence="2" id="KW-1133">Transmembrane helix</keyword>
<reference evidence="3 4" key="1">
    <citation type="journal article" date="2017" name="Nature">
        <title>The Apostasia genome and the evolution of orchids.</title>
        <authorList>
            <person name="Zhang G.Q."/>
            <person name="Liu K.W."/>
            <person name="Li Z."/>
            <person name="Lohaus R."/>
            <person name="Hsiao Y.Y."/>
            <person name="Niu S.C."/>
            <person name="Wang J.Y."/>
            <person name="Lin Y.C."/>
            <person name="Xu Q."/>
            <person name="Chen L.J."/>
            <person name="Yoshida K."/>
            <person name="Fujiwara S."/>
            <person name="Wang Z.W."/>
            <person name="Zhang Y.Q."/>
            <person name="Mitsuda N."/>
            <person name="Wang M."/>
            <person name="Liu G.H."/>
            <person name="Pecoraro L."/>
            <person name="Huang H.X."/>
            <person name="Xiao X.J."/>
            <person name="Lin M."/>
            <person name="Wu X.Y."/>
            <person name="Wu W.L."/>
            <person name="Chen Y.Y."/>
            <person name="Chang S.B."/>
            <person name="Sakamoto S."/>
            <person name="Ohme-Takagi M."/>
            <person name="Yagi M."/>
            <person name="Zeng S.J."/>
            <person name="Shen C.Y."/>
            <person name="Yeh C.M."/>
            <person name="Luo Y.B."/>
            <person name="Tsai W.C."/>
            <person name="Van de Peer Y."/>
            <person name="Liu Z.J."/>
        </authorList>
    </citation>
    <scope>NUCLEOTIDE SEQUENCE [LARGE SCALE GENOMIC DNA]</scope>
    <source>
        <strain evidence="4">cv. Shenzhen</strain>
        <tissue evidence="3">Stem</tissue>
    </source>
</reference>
<accession>A0A2I0BG42</accession>
<organism evidence="3 4">
    <name type="scientific">Apostasia shenzhenica</name>
    <dbReference type="NCBI Taxonomy" id="1088818"/>
    <lineage>
        <taxon>Eukaryota</taxon>
        <taxon>Viridiplantae</taxon>
        <taxon>Streptophyta</taxon>
        <taxon>Embryophyta</taxon>
        <taxon>Tracheophyta</taxon>
        <taxon>Spermatophyta</taxon>
        <taxon>Magnoliopsida</taxon>
        <taxon>Liliopsida</taxon>
        <taxon>Asparagales</taxon>
        <taxon>Orchidaceae</taxon>
        <taxon>Apostasioideae</taxon>
        <taxon>Apostasia</taxon>
    </lineage>
</organism>
<proteinExistence type="predicted"/>